<dbReference type="RefSeq" id="WP_247956472.1">
    <property type="nucleotide sequence ID" value="NZ_CP078077.1"/>
</dbReference>
<name>A0ABY4IL72_9MICO</name>
<dbReference type="EMBL" id="CP078077">
    <property type="protein sequence ID" value="UPL13030.1"/>
    <property type="molecule type" value="Genomic_DNA"/>
</dbReference>
<sequence length="313" mass="33702">MSDRYCIRGCTARDSHLAACERSGNDYDGPNPCRGCAPVDAREGVLLCERCYRTLRRHLEDAADVVGHLRSIADPTKAAAYDRIRVQSSSIEIPAPVAADLIDASNDITTTMNMWANHVAGEDRPGAGLAAGAMADAAHDVVRLAADVILDDLDHLANDSHQIEALCEGVMVVNGAAPDVWTVADAAVRWPLEDSPRWAQAACPECDLMAVRVQPGRSGRPSRYRCTTSECDWEANSQDDGGLWAAVFAEPAPPEVRPHDPSLLTLVAAARLVHREPGTVRGWVKAGDLEVHLGRYREADVLATAARKRGEAA</sequence>
<dbReference type="Proteomes" id="UP000831963">
    <property type="component" value="Chromosome"/>
</dbReference>
<accession>A0ABY4IL72</accession>
<evidence type="ECO:0000313" key="2">
    <source>
        <dbReference type="Proteomes" id="UP000831963"/>
    </source>
</evidence>
<proteinExistence type="predicted"/>
<reference evidence="1 2" key="1">
    <citation type="submission" date="2021-06" db="EMBL/GenBank/DDBJ databases">
        <title>Genome-based taxonomic framework of Microbacterium strains isolated from marine environment, the description of four new species and reclassification of four preexisting species.</title>
        <authorList>
            <person name="Lee S.D."/>
            <person name="Kim S.-M."/>
            <person name="Byeon Y.-S."/>
            <person name="Yang H.L."/>
            <person name="Kim I.S."/>
        </authorList>
    </citation>
    <scope>NUCLEOTIDE SEQUENCE [LARGE SCALE GENOMIC DNA]</scope>
    <source>
        <strain evidence="1 2">SSW1-36</strain>
    </source>
</reference>
<keyword evidence="2" id="KW-1185">Reference proteome</keyword>
<organism evidence="1 2">
    <name type="scientific">Microbacterium galbinum</name>
    <dbReference type="NCBI Taxonomy" id="2851646"/>
    <lineage>
        <taxon>Bacteria</taxon>
        <taxon>Bacillati</taxon>
        <taxon>Actinomycetota</taxon>
        <taxon>Actinomycetes</taxon>
        <taxon>Micrococcales</taxon>
        <taxon>Microbacteriaceae</taxon>
        <taxon>Microbacterium</taxon>
    </lineage>
</organism>
<gene>
    <name evidence="1" type="ORF">KV396_00335</name>
</gene>
<evidence type="ECO:0000313" key="1">
    <source>
        <dbReference type="EMBL" id="UPL13030.1"/>
    </source>
</evidence>
<protein>
    <submittedName>
        <fullName evidence="1">Uncharacterized protein</fullName>
    </submittedName>
</protein>